<dbReference type="RefSeq" id="WP_065142543.1">
    <property type="nucleotide sequence ID" value="NZ_LZLS01000023.1"/>
</dbReference>
<dbReference type="EMBL" id="LZLS01000023">
    <property type="protein sequence ID" value="OBK30691.1"/>
    <property type="molecule type" value="Genomic_DNA"/>
</dbReference>
<evidence type="ECO:0008006" key="3">
    <source>
        <dbReference type="Google" id="ProtNLM"/>
    </source>
</evidence>
<name>A0A1A3P953_MYCAS</name>
<dbReference type="Gene3D" id="3.40.50.720">
    <property type="entry name" value="NAD(P)-binding Rossmann-like Domain"/>
    <property type="match status" value="1"/>
</dbReference>
<dbReference type="InterPro" id="IPR021276">
    <property type="entry name" value="DUF2855"/>
</dbReference>
<dbReference type="AlphaFoldDB" id="A0A1A3P953"/>
<evidence type="ECO:0000313" key="2">
    <source>
        <dbReference type="Proteomes" id="UP000093928"/>
    </source>
</evidence>
<comment type="caution">
    <text evidence="1">The sequence shown here is derived from an EMBL/GenBank/DDBJ whole genome shotgun (WGS) entry which is preliminary data.</text>
</comment>
<accession>A0A1A3P953</accession>
<evidence type="ECO:0000313" key="1">
    <source>
        <dbReference type="EMBL" id="OBK30691.1"/>
    </source>
</evidence>
<proteinExistence type="predicted"/>
<dbReference type="Gene3D" id="3.90.180.10">
    <property type="entry name" value="Medium-chain alcohol dehydrogenases, catalytic domain"/>
    <property type="match status" value="1"/>
</dbReference>
<dbReference type="Pfam" id="PF11017">
    <property type="entry name" value="DUF2855"/>
    <property type="match status" value="1"/>
</dbReference>
<dbReference type="Proteomes" id="UP000093928">
    <property type="component" value="Unassembled WGS sequence"/>
</dbReference>
<organism evidence="1 2">
    <name type="scientific">Mycobacterium asiaticum</name>
    <dbReference type="NCBI Taxonomy" id="1790"/>
    <lineage>
        <taxon>Bacteria</taxon>
        <taxon>Bacillati</taxon>
        <taxon>Actinomycetota</taxon>
        <taxon>Actinomycetes</taxon>
        <taxon>Mycobacteriales</taxon>
        <taxon>Mycobacteriaceae</taxon>
        <taxon>Mycobacterium</taxon>
    </lineage>
</organism>
<sequence length="355" mass="39398">MDFELNRKDLHQTRFLSGDSPAPADGQALLRVESFGLTSNNITYAVFGEAMKYWDFFPASDPDWGKLNVWGYAHVEESRHPDLAQGLRVYGYLPCASHLLVVPDRINEKGFIDAAPHRVSLPSAYQGYRDVTTDPVYSADREAEHILFFPLFFTSFLIDDFVADENFFGADTIVISSASSKTAIIAAYLLAKREGIEVVGLTSGGNRDFVAGLDVYDSVVLYDNVSELPGDRVVYIDISGDSAVRTDVHTHYGERLAHSSAVGMTHWTRMAQGSSELAGPKPVFFFAPDRIKKRGADWGTARLDQNVADAWTPFAEWASNWLRVERISSEDQIQRAYLELLDGNLDPAAGTIVDL</sequence>
<gene>
    <name evidence="1" type="ORF">A5634_15500</name>
</gene>
<reference evidence="1 2" key="1">
    <citation type="submission" date="2016-06" db="EMBL/GenBank/DDBJ databases">
        <authorList>
            <person name="Kjaerup R.B."/>
            <person name="Dalgaard T.S."/>
            <person name="Juul-Madsen H.R."/>
        </authorList>
    </citation>
    <scope>NUCLEOTIDE SEQUENCE [LARGE SCALE GENOMIC DNA]</scope>
    <source>
        <strain evidence="1 2">1165133.8</strain>
    </source>
</reference>
<protein>
    <recommendedName>
        <fullName evidence="3">DUF2855 domain-containing protein</fullName>
    </recommendedName>
</protein>
<dbReference type="OrthoDB" id="8953110at2"/>